<name>A0A165MIU0_PELLU</name>
<dbReference type="GO" id="GO:0009977">
    <property type="term" value="F:proton motive force dependent protein transmembrane transporter activity"/>
    <property type="evidence" value="ECO:0007669"/>
    <property type="project" value="TreeGrafter"/>
</dbReference>
<comment type="subunit">
    <text evidence="5">Forms a complex with TatA.</text>
</comment>
<comment type="subcellular location">
    <subcellularLocation>
        <location evidence="5">Cell membrane</location>
        <topology evidence="5">Multi-pass membrane protein</topology>
    </subcellularLocation>
    <subcellularLocation>
        <location evidence="1">Membrane</location>
        <topology evidence="1">Multi-pass membrane protein</topology>
    </subcellularLocation>
</comment>
<dbReference type="AlphaFoldDB" id="A0A165MIU0"/>
<feature type="region of interest" description="Disordered" evidence="6">
    <location>
        <begin position="1"/>
        <end position="52"/>
    </location>
</feature>
<keyword evidence="5" id="KW-0653">Protein transport</keyword>
<evidence type="ECO:0000256" key="6">
    <source>
        <dbReference type="SAM" id="MobiDB-lite"/>
    </source>
</evidence>
<evidence type="ECO:0000256" key="3">
    <source>
        <dbReference type="ARBA" id="ARBA00022989"/>
    </source>
</evidence>
<comment type="similarity">
    <text evidence="5">Belongs to the TatC family.</text>
</comment>
<evidence type="ECO:0000256" key="4">
    <source>
        <dbReference type="ARBA" id="ARBA00023136"/>
    </source>
</evidence>
<dbReference type="Proteomes" id="UP000076481">
    <property type="component" value="Unassembled WGS sequence"/>
</dbReference>
<reference evidence="7 8" key="1">
    <citation type="submission" date="2016-03" db="EMBL/GenBank/DDBJ databases">
        <title>Speciation and ecological success in dimly lit waters: horizontal gene transfer in a green sulfur bacteria bloom unveiled by metagenomic assembly.</title>
        <authorList>
            <person name="Llorens-Mares T."/>
            <person name="Liu Z."/>
            <person name="Allen L.Z."/>
            <person name="Rusch D.B."/>
            <person name="Craig M.T."/>
            <person name="Dupont C.L."/>
            <person name="Bryant D.A."/>
            <person name="Casamayor E.O."/>
        </authorList>
    </citation>
    <scope>NUCLEOTIDE SEQUENCE [LARGE SCALE GENOMIC DNA]</scope>
    <source>
        <strain evidence="7">CIII</strain>
    </source>
</reference>
<gene>
    <name evidence="5" type="primary">tatC</name>
    <name evidence="7" type="ORF">A3K90_05865</name>
</gene>
<keyword evidence="5" id="KW-0811">Translocation</keyword>
<dbReference type="PANTHER" id="PTHR30371:SF0">
    <property type="entry name" value="SEC-INDEPENDENT PROTEIN TRANSLOCASE PROTEIN TATC, CHLOROPLASTIC-RELATED"/>
    <property type="match status" value="1"/>
</dbReference>
<comment type="function">
    <text evidence="5">Part of the twin-arginine translocation (Tat) system that transports large folded proteins containing a characteristic twin-arginine motif in their signal peptide across membranes.</text>
</comment>
<evidence type="ECO:0000256" key="5">
    <source>
        <dbReference type="HAMAP-Rule" id="MF_00902"/>
    </source>
</evidence>
<protein>
    <recommendedName>
        <fullName evidence="5">Sec-independent protein translocase protein TatC</fullName>
    </recommendedName>
</protein>
<dbReference type="OMA" id="YRRYAYF"/>
<keyword evidence="5" id="KW-1003">Cell membrane</keyword>
<dbReference type="InterPro" id="IPR002033">
    <property type="entry name" value="TatC"/>
</dbReference>
<feature type="transmembrane region" description="Helical" evidence="5">
    <location>
        <begin position="189"/>
        <end position="217"/>
    </location>
</feature>
<feature type="transmembrane region" description="Helical" evidence="5">
    <location>
        <begin position="237"/>
        <end position="259"/>
    </location>
</feature>
<evidence type="ECO:0000313" key="7">
    <source>
        <dbReference type="EMBL" id="KZK75297.1"/>
    </source>
</evidence>
<feature type="transmembrane region" description="Helical" evidence="5">
    <location>
        <begin position="148"/>
        <end position="169"/>
    </location>
</feature>
<dbReference type="HAMAP" id="MF_00902">
    <property type="entry name" value="TatC"/>
    <property type="match status" value="1"/>
</dbReference>
<evidence type="ECO:0000256" key="1">
    <source>
        <dbReference type="ARBA" id="ARBA00004141"/>
    </source>
</evidence>
<dbReference type="NCBIfam" id="TIGR00945">
    <property type="entry name" value="tatC"/>
    <property type="match status" value="1"/>
</dbReference>
<dbReference type="EMBL" id="LVWG01000003">
    <property type="protein sequence ID" value="KZK75297.1"/>
    <property type="molecule type" value="Genomic_DNA"/>
</dbReference>
<evidence type="ECO:0000256" key="2">
    <source>
        <dbReference type="ARBA" id="ARBA00022692"/>
    </source>
</evidence>
<keyword evidence="3 5" id="KW-1133">Transmembrane helix</keyword>
<dbReference type="Pfam" id="PF00902">
    <property type="entry name" value="TatC"/>
    <property type="match status" value="1"/>
</dbReference>
<dbReference type="GO" id="GO:0033281">
    <property type="term" value="C:TAT protein transport complex"/>
    <property type="evidence" value="ECO:0007669"/>
    <property type="project" value="UniProtKB-UniRule"/>
</dbReference>
<dbReference type="PRINTS" id="PR01840">
    <property type="entry name" value="TATCFAMILY"/>
</dbReference>
<evidence type="ECO:0000313" key="8">
    <source>
        <dbReference type="Proteomes" id="UP000076481"/>
    </source>
</evidence>
<proteinExistence type="inferred from homology"/>
<feature type="transmembrane region" description="Helical" evidence="5">
    <location>
        <begin position="271"/>
        <end position="287"/>
    </location>
</feature>
<sequence>MKKDEEPSIPPPDSGTEQDGTRPGTPPAEAESVGNGSTPPEPAPDVNQGELFDLTPIDPALAAVGNGRKTSADELKDPQEDNAEGGGHFIEHLDEIRTRLIRSALVLALATGLSALYSDFLVDNVLIGPLKRSSGTLQLQNLVPYGQISIYLQAVFFSGFIVSFPFLALQLWQFVAPGLHEHERSAGRFSILFISLSFFLGIMFGYFVFLPVSLAFFASFGSPLIENNISVQDYASFFIGTLLTAGLVFELPFISYILSKIGLLTPAFMRFYRRHAIVTLLIVAALVTPSTDIVTQLVIGVPLILLYEASILISAHVNRNNAALKRS</sequence>
<dbReference type="RefSeq" id="WP_011357954.1">
    <property type="nucleotide sequence ID" value="NZ_LVWG01000003.1"/>
</dbReference>
<organism evidence="7 8">
    <name type="scientific">Pelodictyon luteolum</name>
    <dbReference type="NCBI Taxonomy" id="1100"/>
    <lineage>
        <taxon>Bacteria</taxon>
        <taxon>Pseudomonadati</taxon>
        <taxon>Chlorobiota</taxon>
        <taxon>Chlorobiia</taxon>
        <taxon>Chlorobiales</taxon>
        <taxon>Chlorobiaceae</taxon>
        <taxon>Chlorobium/Pelodictyon group</taxon>
        <taxon>Pelodictyon</taxon>
    </lineage>
</organism>
<keyword evidence="4 5" id="KW-0472">Membrane</keyword>
<dbReference type="GO" id="GO:0043953">
    <property type="term" value="P:protein transport by the Tat complex"/>
    <property type="evidence" value="ECO:0007669"/>
    <property type="project" value="UniProtKB-UniRule"/>
</dbReference>
<keyword evidence="5" id="KW-0813">Transport</keyword>
<comment type="caution">
    <text evidence="7">The sequence shown here is derived from an EMBL/GenBank/DDBJ whole genome shotgun (WGS) entry which is preliminary data.</text>
</comment>
<dbReference type="PANTHER" id="PTHR30371">
    <property type="entry name" value="SEC-INDEPENDENT PROTEIN TRANSLOCASE PROTEIN TATC"/>
    <property type="match status" value="1"/>
</dbReference>
<keyword evidence="2 5" id="KW-0812">Transmembrane</keyword>
<feature type="transmembrane region" description="Helical" evidence="5">
    <location>
        <begin position="293"/>
        <end position="317"/>
    </location>
</feature>
<accession>A0A165MIU0</accession>
<dbReference type="GO" id="GO:0065002">
    <property type="term" value="P:intracellular protein transmembrane transport"/>
    <property type="evidence" value="ECO:0007669"/>
    <property type="project" value="TreeGrafter"/>
</dbReference>
<feature type="transmembrane region" description="Helical" evidence="5">
    <location>
        <begin position="104"/>
        <end position="128"/>
    </location>
</feature>